<proteinExistence type="predicted"/>
<protein>
    <submittedName>
        <fullName evidence="1">Uncharacterized protein</fullName>
    </submittedName>
</protein>
<evidence type="ECO:0000313" key="1">
    <source>
        <dbReference type="EMBL" id="SUZ69472.1"/>
    </source>
</evidence>
<dbReference type="AlphaFoldDB" id="A0A381PR21"/>
<accession>A0A381PR21</accession>
<name>A0A381PR21_9ZZZZ</name>
<organism evidence="1">
    <name type="scientific">marine metagenome</name>
    <dbReference type="NCBI Taxonomy" id="408172"/>
    <lineage>
        <taxon>unclassified sequences</taxon>
        <taxon>metagenomes</taxon>
        <taxon>ecological metagenomes</taxon>
    </lineage>
</organism>
<gene>
    <name evidence="1" type="ORF">METZ01_LOCUS22326</name>
</gene>
<sequence>MKAGDIVCSADTFFPQRLSTDNNHRQQNKTTYKTKRISDLKQDHFELSEL</sequence>
<reference evidence="1" key="1">
    <citation type="submission" date="2018-05" db="EMBL/GenBank/DDBJ databases">
        <authorList>
            <person name="Lanie J.A."/>
            <person name="Ng W.-L."/>
            <person name="Kazmierczak K.M."/>
            <person name="Andrzejewski T.M."/>
            <person name="Davidsen T.M."/>
            <person name="Wayne K.J."/>
            <person name="Tettelin H."/>
            <person name="Glass J.I."/>
            <person name="Rusch D."/>
            <person name="Podicherti R."/>
            <person name="Tsui H.-C.T."/>
            <person name="Winkler M.E."/>
        </authorList>
    </citation>
    <scope>NUCLEOTIDE SEQUENCE</scope>
</reference>
<dbReference type="EMBL" id="UINC01001062">
    <property type="protein sequence ID" value="SUZ69472.1"/>
    <property type="molecule type" value="Genomic_DNA"/>
</dbReference>